<name>A0A067P579_9AGAM</name>
<feature type="transmembrane region" description="Helical" evidence="1">
    <location>
        <begin position="293"/>
        <end position="313"/>
    </location>
</feature>
<dbReference type="OrthoDB" id="2576334at2759"/>
<dbReference type="Proteomes" id="UP000027265">
    <property type="component" value="Unassembled WGS sequence"/>
</dbReference>
<accession>A0A067P579</accession>
<organism evidence="2 3">
    <name type="scientific">Jaapia argillacea MUCL 33604</name>
    <dbReference type="NCBI Taxonomy" id="933084"/>
    <lineage>
        <taxon>Eukaryota</taxon>
        <taxon>Fungi</taxon>
        <taxon>Dikarya</taxon>
        <taxon>Basidiomycota</taxon>
        <taxon>Agaricomycotina</taxon>
        <taxon>Agaricomycetes</taxon>
        <taxon>Agaricomycetidae</taxon>
        <taxon>Jaapiales</taxon>
        <taxon>Jaapiaceae</taxon>
        <taxon>Jaapia</taxon>
    </lineage>
</organism>
<evidence type="ECO:0000313" key="3">
    <source>
        <dbReference type="Proteomes" id="UP000027265"/>
    </source>
</evidence>
<gene>
    <name evidence="2" type="ORF">JAAARDRAFT_42514</name>
</gene>
<keyword evidence="1" id="KW-1133">Transmembrane helix</keyword>
<keyword evidence="1" id="KW-0812">Transmembrane</keyword>
<dbReference type="STRING" id="933084.A0A067P579"/>
<protein>
    <submittedName>
        <fullName evidence="2">Uncharacterized protein</fullName>
    </submittedName>
</protein>
<keyword evidence="1" id="KW-0472">Membrane</keyword>
<dbReference type="Gene3D" id="2.60.120.260">
    <property type="entry name" value="Galactose-binding domain-like"/>
    <property type="match status" value="2"/>
</dbReference>
<dbReference type="EMBL" id="KL197770">
    <property type="protein sequence ID" value="KDQ49914.1"/>
    <property type="molecule type" value="Genomic_DNA"/>
</dbReference>
<proteinExistence type="predicted"/>
<evidence type="ECO:0000256" key="1">
    <source>
        <dbReference type="SAM" id="Phobius"/>
    </source>
</evidence>
<dbReference type="InParanoid" id="A0A067P579"/>
<dbReference type="HOGENOM" id="CLU_879956_0_0_1"/>
<dbReference type="AlphaFoldDB" id="A0A067P579"/>
<keyword evidence="3" id="KW-1185">Reference proteome</keyword>
<sequence>MSQTTYFFSIEDTSPSLEYQPWVDGDYTTGWQMWYTGSAFSQGSPGAEGTGVSYHSTSLFGANVTFHFYGTGFTLYGQSNCSFNVGVDGEVVATQLSSLNNVLYTDGDLSQGQHTVTLTATPNSTSSQILSFDGVVLSNSIPQSSGALVPRIFDNTDYDALQYFGNWTVQTDPRVPSVAHPASFHQTNISGASVFLNFTGRAVLVNGTVDSTSGRYSVELDGQMTLSNGSTSWFVPDALLFYMDGLDPNSTHLLNITNVDDGLTLQLNTFTVYSNVLTSGGASSGSGHSISGGLIAGVVVAVVAVIIILVLALSRRRRI</sequence>
<reference evidence="3" key="1">
    <citation type="journal article" date="2014" name="Proc. Natl. Acad. Sci. U.S.A.">
        <title>Extensive sampling of basidiomycete genomes demonstrates inadequacy of the white-rot/brown-rot paradigm for wood decay fungi.</title>
        <authorList>
            <person name="Riley R."/>
            <person name="Salamov A.A."/>
            <person name="Brown D.W."/>
            <person name="Nagy L.G."/>
            <person name="Floudas D."/>
            <person name="Held B.W."/>
            <person name="Levasseur A."/>
            <person name="Lombard V."/>
            <person name="Morin E."/>
            <person name="Otillar R."/>
            <person name="Lindquist E.A."/>
            <person name="Sun H."/>
            <person name="LaButti K.M."/>
            <person name="Schmutz J."/>
            <person name="Jabbour D."/>
            <person name="Luo H."/>
            <person name="Baker S.E."/>
            <person name="Pisabarro A.G."/>
            <person name="Walton J.D."/>
            <person name="Blanchette R.A."/>
            <person name="Henrissat B."/>
            <person name="Martin F."/>
            <person name="Cullen D."/>
            <person name="Hibbett D.S."/>
            <person name="Grigoriev I.V."/>
        </authorList>
    </citation>
    <scope>NUCLEOTIDE SEQUENCE [LARGE SCALE GENOMIC DNA]</scope>
    <source>
        <strain evidence="3">MUCL 33604</strain>
    </source>
</reference>
<evidence type="ECO:0000313" key="2">
    <source>
        <dbReference type="EMBL" id="KDQ49914.1"/>
    </source>
</evidence>